<feature type="non-terminal residue" evidence="1">
    <location>
        <position position="239"/>
    </location>
</feature>
<name>A0ACA9S029_9GLOM</name>
<reference evidence="1" key="1">
    <citation type="submission" date="2021-06" db="EMBL/GenBank/DDBJ databases">
        <authorList>
            <person name="Kallberg Y."/>
            <person name="Tangrot J."/>
            <person name="Rosling A."/>
        </authorList>
    </citation>
    <scope>NUCLEOTIDE SEQUENCE</scope>
    <source>
        <strain evidence="1">MA461A</strain>
    </source>
</reference>
<accession>A0ACA9S029</accession>
<dbReference type="Proteomes" id="UP000789920">
    <property type="component" value="Unassembled WGS sequence"/>
</dbReference>
<gene>
    <name evidence="1" type="ORF">RPERSI_LOCUS24760</name>
</gene>
<keyword evidence="2" id="KW-1185">Reference proteome</keyword>
<comment type="caution">
    <text evidence="1">The sequence shown here is derived from an EMBL/GenBank/DDBJ whole genome shotgun (WGS) entry which is preliminary data.</text>
</comment>
<sequence>MPRHKLSHSRVDDKPKSSKYKPFYERFEKPESQENRHNSTKRFENHTQNYSKTTDSTYRYNDHNSTFSSIDISHNEQWLQHLFDVLAEDEVDHYSNFYYKGETCDSKDIDSMSEDDYAAFIRKAEQQAEQQRLMRHYQAEQIRLQEIRHERRISYLAHWNQFGINGQSSVVFKDIPWPTTDIRRLSKVDVEDFLLSGIKDNSEIRSILRQEQIRFHPDRWHRWIKRMPSERQKKKIMET</sequence>
<organism evidence="1 2">
    <name type="scientific">Racocetra persica</name>
    <dbReference type="NCBI Taxonomy" id="160502"/>
    <lineage>
        <taxon>Eukaryota</taxon>
        <taxon>Fungi</taxon>
        <taxon>Fungi incertae sedis</taxon>
        <taxon>Mucoromycota</taxon>
        <taxon>Glomeromycotina</taxon>
        <taxon>Glomeromycetes</taxon>
        <taxon>Diversisporales</taxon>
        <taxon>Gigasporaceae</taxon>
        <taxon>Racocetra</taxon>
    </lineage>
</organism>
<dbReference type="EMBL" id="CAJVQC010080143">
    <property type="protein sequence ID" value="CAG8817744.1"/>
    <property type="molecule type" value="Genomic_DNA"/>
</dbReference>
<proteinExistence type="predicted"/>
<protein>
    <submittedName>
        <fullName evidence="1">33235_t:CDS:1</fullName>
    </submittedName>
</protein>
<evidence type="ECO:0000313" key="1">
    <source>
        <dbReference type="EMBL" id="CAG8817744.1"/>
    </source>
</evidence>
<evidence type="ECO:0000313" key="2">
    <source>
        <dbReference type="Proteomes" id="UP000789920"/>
    </source>
</evidence>